<keyword evidence="3" id="KW-0067">ATP-binding</keyword>
<comment type="caution">
    <text evidence="3">The sequence shown here is derived from an EMBL/GenBank/DDBJ whole genome shotgun (WGS) entry which is preliminary data.</text>
</comment>
<dbReference type="GO" id="GO:0004674">
    <property type="term" value="F:protein serine/threonine kinase activity"/>
    <property type="evidence" value="ECO:0007669"/>
    <property type="project" value="UniProtKB-KW"/>
</dbReference>
<proteinExistence type="predicted"/>
<evidence type="ECO:0000313" key="3">
    <source>
        <dbReference type="EMBL" id="HGT46473.1"/>
    </source>
</evidence>
<dbReference type="Gene3D" id="3.30.565.10">
    <property type="entry name" value="Histidine kinase-like ATPase, C-terminal domain"/>
    <property type="match status" value="1"/>
</dbReference>
<dbReference type="InterPro" id="IPR003594">
    <property type="entry name" value="HATPase_dom"/>
</dbReference>
<dbReference type="InterPro" id="IPR050267">
    <property type="entry name" value="Anti-sigma-factor_SerPK"/>
</dbReference>
<keyword evidence="3" id="KW-0547">Nucleotide-binding</keyword>
<accession>A0A832CYU9</accession>
<gene>
    <name evidence="3" type="ORF">ENS56_00360</name>
</gene>
<dbReference type="Pfam" id="PF13581">
    <property type="entry name" value="HATPase_c_2"/>
    <property type="match status" value="1"/>
</dbReference>
<evidence type="ECO:0000256" key="1">
    <source>
        <dbReference type="ARBA" id="ARBA00022527"/>
    </source>
</evidence>
<dbReference type="GO" id="GO:0005524">
    <property type="term" value="F:ATP binding"/>
    <property type="evidence" value="ECO:0007669"/>
    <property type="project" value="UniProtKB-KW"/>
</dbReference>
<reference evidence="3" key="1">
    <citation type="journal article" date="2020" name="mSystems">
        <title>Genome- and Community-Level Interaction Insights into Carbon Utilization and Element Cycling Functions of Hydrothermarchaeota in Hydrothermal Sediment.</title>
        <authorList>
            <person name="Zhou Z."/>
            <person name="Liu Y."/>
            <person name="Xu W."/>
            <person name="Pan J."/>
            <person name="Luo Z.H."/>
            <person name="Li M."/>
        </authorList>
    </citation>
    <scope>NUCLEOTIDE SEQUENCE [LARGE SCALE GENOMIC DNA]</scope>
    <source>
        <strain evidence="3">SpSt-500</strain>
    </source>
</reference>
<organism evidence="3">
    <name type="scientific">Ignavibacterium album</name>
    <dbReference type="NCBI Taxonomy" id="591197"/>
    <lineage>
        <taxon>Bacteria</taxon>
        <taxon>Pseudomonadati</taxon>
        <taxon>Ignavibacteriota</taxon>
        <taxon>Ignavibacteria</taxon>
        <taxon>Ignavibacteriales</taxon>
        <taxon>Ignavibacteriaceae</taxon>
        <taxon>Ignavibacterium</taxon>
    </lineage>
</organism>
<feature type="domain" description="Histidine kinase/HSP90-like ATPase" evidence="2">
    <location>
        <begin position="9"/>
        <end position="135"/>
    </location>
</feature>
<dbReference type="AlphaFoldDB" id="A0A832CYU9"/>
<protein>
    <submittedName>
        <fullName evidence="3">ATP-binding protein</fullName>
    </submittedName>
</protein>
<dbReference type="EMBL" id="DSVI01000003">
    <property type="protein sequence ID" value="HGT46473.1"/>
    <property type="molecule type" value="Genomic_DNA"/>
</dbReference>
<sequence length="140" mass="16029">MKTKKLIVKSRTENLSRIRDFVSSNALEAGFNKDQIDEMILAVDEACTNVIKHAYKYSPDGEIRIEIKFDKSAFTITIEDDGVSFNPDVVPEPDLQKYYREHRVGGLGMYLMKTLMDDVEYKSEPGKFNRVSLTKKLKTA</sequence>
<keyword evidence="1" id="KW-0723">Serine/threonine-protein kinase</keyword>
<evidence type="ECO:0000259" key="2">
    <source>
        <dbReference type="Pfam" id="PF13581"/>
    </source>
</evidence>
<keyword evidence="1" id="KW-0808">Transferase</keyword>
<dbReference type="InterPro" id="IPR036890">
    <property type="entry name" value="HATPase_C_sf"/>
</dbReference>
<dbReference type="PANTHER" id="PTHR35526">
    <property type="entry name" value="ANTI-SIGMA-F FACTOR RSBW-RELATED"/>
    <property type="match status" value="1"/>
</dbReference>
<dbReference type="PANTHER" id="PTHR35526:SF3">
    <property type="entry name" value="ANTI-SIGMA-F FACTOR RSBW"/>
    <property type="match status" value="1"/>
</dbReference>
<dbReference type="SUPFAM" id="SSF55874">
    <property type="entry name" value="ATPase domain of HSP90 chaperone/DNA topoisomerase II/histidine kinase"/>
    <property type="match status" value="1"/>
</dbReference>
<name>A0A832CYU9_9BACT</name>
<keyword evidence="1" id="KW-0418">Kinase</keyword>
<dbReference type="CDD" id="cd16936">
    <property type="entry name" value="HATPase_RsbW-like"/>
    <property type="match status" value="1"/>
</dbReference>